<evidence type="ECO:0000256" key="1">
    <source>
        <dbReference type="SAM" id="MobiDB-lite"/>
    </source>
</evidence>
<organism evidence="4 5">
    <name type="scientific">Trypanosoma theileri</name>
    <dbReference type="NCBI Taxonomy" id="67003"/>
    <lineage>
        <taxon>Eukaryota</taxon>
        <taxon>Discoba</taxon>
        <taxon>Euglenozoa</taxon>
        <taxon>Kinetoplastea</taxon>
        <taxon>Metakinetoplastina</taxon>
        <taxon>Trypanosomatida</taxon>
        <taxon>Trypanosomatidae</taxon>
        <taxon>Trypanosoma</taxon>
    </lineage>
</organism>
<evidence type="ECO:0000256" key="3">
    <source>
        <dbReference type="SAM" id="SignalP"/>
    </source>
</evidence>
<dbReference type="VEuPathDB" id="TriTrypDB:TM35_000212520"/>
<keyword evidence="5" id="KW-1185">Reference proteome</keyword>
<feature type="region of interest" description="Disordered" evidence="1">
    <location>
        <begin position="221"/>
        <end position="240"/>
    </location>
</feature>
<keyword evidence="2" id="KW-0472">Membrane</keyword>
<feature type="chain" id="PRO_5013049364" description="Transmembrane protein" evidence="3">
    <location>
        <begin position="20"/>
        <end position="240"/>
    </location>
</feature>
<name>A0A1X0NSG9_9TRYP</name>
<sequence>MRRCTAVVAVPLCGATVSSLSICTTVRMCSEKPRPYRSSTSFRLQPHEVNETNVPSAREVADMIPSRAELEQQLASARELEARYIHNKTPQTKCSSAEESPLWPNSDTVEEIMDEERYGDGEEEKVPPPSPQQILLAWKALMWGSLYALVGVTMVVCIAMYTCGMRSLADVLLYLRDRQERERRQLEEVGENVNYYVLDLTNPSTLIQQVEEIWQALEDLANETDEEEGKEVKSSGKVTS</sequence>
<evidence type="ECO:0000256" key="2">
    <source>
        <dbReference type="SAM" id="Phobius"/>
    </source>
</evidence>
<dbReference type="EMBL" id="NBCO01000021">
    <property type="protein sequence ID" value="ORC87646.1"/>
    <property type="molecule type" value="Genomic_DNA"/>
</dbReference>
<keyword evidence="2" id="KW-1133">Transmembrane helix</keyword>
<evidence type="ECO:0000313" key="5">
    <source>
        <dbReference type="Proteomes" id="UP000192257"/>
    </source>
</evidence>
<dbReference type="Proteomes" id="UP000192257">
    <property type="component" value="Unassembled WGS sequence"/>
</dbReference>
<evidence type="ECO:0008006" key="6">
    <source>
        <dbReference type="Google" id="ProtNLM"/>
    </source>
</evidence>
<dbReference type="OrthoDB" id="243664at2759"/>
<keyword evidence="2" id="KW-0812">Transmembrane</keyword>
<feature type="transmembrane region" description="Helical" evidence="2">
    <location>
        <begin position="140"/>
        <end position="161"/>
    </location>
</feature>
<dbReference type="AlphaFoldDB" id="A0A1X0NSG9"/>
<feature type="signal peptide" evidence="3">
    <location>
        <begin position="1"/>
        <end position="19"/>
    </location>
</feature>
<reference evidence="4 5" key="1">
    <citation type="submission" date="2017-03" db="EMBL/GenBank/DDBJ databases">
        <title>An alternative strategy for trypanosome survival in the mammalian bloodstream revealed through genome and transcriptome analysis of the ubiquitous bovine parasite Trypanosoma (Megatrypanum) theileri.</title>
        <authorList>
            <person name="Kelly S."/>
            <person name="Ivens A."/>
            <person name="Mott A."/>
            <person name="O'Neill E."/>
            <person name="Emms D."/>
            <person name="Macleod O."/>
            <person name="Voorheis P."/>
            <person name="Matthews J."/>
            <person name="Matthews K."/>
            <person name="Carrington M."/>
        </authorList>
    </citation>
    <scope>NUCLEOTIDE SEQUENCE [LARGE SCALE GENOMIC DNA]</scope>
    <source>
        <strain evidence="4">Edinburgh</strain>
    </source>
</reference>
<gene>
    <name evidence="4" type="ORF">TM35_000212520</name>
</gene>
<dbReference type="RefSeq" id="XP_028881712.1">
    <property type="nucleotide sequence ID" value="XM_029027102.1"/>
</dbReference>
<keyword evidence="3" id="KW-0732">Signal</keyword>
<dbReference type="GeneID" id="39986882"/>
<proteinExistence type="predicted"/>
<evidence type="ECO:0000313" key="4">
    <source>
        <dbReference type="EMBL" id="ORC87646.1"/>
    </source>
</evidence>
<comment type="caution">
    <text evidence="4">The sequence shown here is derived from an EMBL/GenBank/DDBJ whole genome shotgun (WGS) entry which is preliminary data.</text>
</comment>
<accession>A0A1X0NSG9</accession>
<protein>
    <recommendedName>
        <fullName evidence="6">Transmembrane protein</fullName>
    </recommendedName>
</protein>